<dbReference type="InterPro" id="IPR008979">
    <property type="entry name" value="Galactose-bd-like_sf"/>
</dbReference>
<protein>
    <submittedName>
        <fullName evidence="3">CocE/NonD family hydrolase</fullName>
    </submittedName>
</protein>
<dbReference type="NCBIfam" id="TIGR00976">
    <property type="entry name" value="CocE_NonD"/>
    <property type="match status" value="1"/>
</dbReference>
<evidence type="ECO:0000313" key="4">
    <source>
        <dbReference type="Proteomes" id="UP001527099"/>
    </source>
</evidence>
<dbReference type="Gene3D" id="3.40.50.1820">
    <property type="entry name" value="alpha/beta hydrolase"/>
    <property type="match status" value="1"/>
</dbReference>
<proteinExistence type="predicted"/>
<gene>
    <name evidence="3" type="ORF">M5X19_09720</name>
</gene>
<evidence type="ECO:0000313" key="3">
    <source>
        <dbReference type="EMBL" id="MCY9693168.1"/>
    </source>
</evidence>
<dbReference type="EMBL" id="JAMDMX010000028">
    <property type="protein sequence ID" value="MCY9693168.1"/>
    <property type="molecule type" value="Genomic_DNA"/>
</dbReference>
<dbReference type="Gene3D" id="2.60.120.260">
    <property type="entry name" value="Galactose-binding domain-like"/>
    <property type="match status" value="1"/>
</dbReference>
<dbReference type="SUPFAM" id="SSF49785">
    <property type="entry name" value="Galactose-binding domain-like"/>
    <property type="match status" value="1"/>
</dbReference>
<accession>A0ABT4GAN2</accession>
<evidence type="ECO:0000259" key="2">
    <source>
        <dbReference type="SMART" id="SM00939"/>
    </source>
</evidence>
<dbReference type="Pfam" id="PF08530">
    <property type="entry name" value="PepX_C"/>
    <property type="match status" value="1"/>
</dbReference>
<reference evidence="3 4" key="1">
    <citation type="submission" date="2022-05" db="EMBL/GenBank/DDBJ databases">
        <title>Genome Sequencing of Bee-Associated Microbes.</title>
        <authorList>
            <person name="Dunlap C."/>
        </authorList>
    </citation>
    <scope>NUCLEOTIDE SEQUENCE [LARGE SCALE GENOMIC DNA]</scope>
    <source>
        <strain evidence="3 4">NRRL B-14421</strain>
    </source>
</reference>
<dbReference type="Gene3D" id="1.10.3020.10">
    <property type="entry name" value="alpha-amino acid ester hydrolase ( Helical cap domain)"/>
    <property type="match status" value="1"/>
</dbReference>
<dbReference type="InterPro" id="IPR029058">
    <property type="entry name" value="AB_hydrolase_fold"/>
</dbReference>
<comment type="caution">
    <text evidence="3">The sequence shown here is derived from an EMBL/GenBank/DDBJ whole genome shotgun (WGS) entry which is preliminary data.</text>
</comment>
<dbReference type="RefSeq" id="WP_268614663.1">
    <property type="nucleotide sequence ID" value="NZ_JAMDMX010000028.1"/>
</dbReference>
<dbReference type="InterPro" id="IPR000383">
    <property type="entry name" value="Xaa-Pro-like_dom"/>
</dbReference>
<keyword evidence="1 3" id="KW-0378">Hydrolase</keyword>
<dbReference type="SMART" id="SM00939">
    <property type="entry name" value="PepX_C"/>
    <property type="match status" value="1"/>
</dbReference>
<dbReference type="GO" id="GO:0016787">
    <property type="term" value="F:hydrolase activity"/>
    <property type="evidence" value="ECO:0007669"/>
    <property type="project" value="UniProtKB-KW"/>
</dbReference>
<dbReference type="Proteomes" id="UP001527099">
    <property type="component" value="Unassembled WGS sequence"/>
</dbReference>
<keyword evidence="4" id="KW-1185">Reference proteome</keyword>
<evidence type="ECO:0000256" key="1">
    <source>
        <dbReference type="ARBA" id="ARBA00022801"/>
    </source>
</evidence>
<feature type="domain" description="Xaa-Pro dipeptidyl-peptidase C-terminal" evidence="2">
    <location>
        <begin position="295"/>
        <end position="544"/>
    </location>
</feature>
<sequence>MLNHDVNKQFYVQMRDGVRLSTHVKLPKNGGPWPVIFGRSPYSHALTAWLQKAEYWSEQGYAFVYQECRGTGQSEGVWLPFVHEMEDGLDSIDWIIRQDWTNGNIGTYGASYSGTLQWCMAEHLPPEVKTMFISVAGIERYRQNYMNGMFRHDIYTVWALGNSGHQPIRSTEGLYQEALSVRPHIDMDERLFGHILPWYREWVSNVDEGSAYWNSGLWAEFKEIPRKLKVPVMMVAGWFDHNLEASILSYKKLPEDIRQNSCFIIGPWVHTLDISGDLEFPNQDVWGPQQDKAALAWFDHHLKGKPIDNYKGTVQTYLIGEGCWRSWDGWIQSAGTVRYYLTFVQGTVQGLTCEKPLQDQSVSFDYDPKHPVPTKGGAALMAYLTGTPDASRPASVLQDNPGKRKDVISFISDELKEDLRIAGRIKAHLVVSSDAEDTSFTVCVIEQFADGTSCNIRDGITSLRYRNNRASPYEPNDTAEAEIELWPITWTIQKGSKLRVDISSSNFPAYHLHLNTAGPWALQEEIKIAKQTIYAGGVRYSWIEIPVID</sequence>
<dbReference type="InterPro" id="IPR005674">
    <property type="entry name" value="CocE/Ser_esterase"/>
</dbReference>
<dbReference type="Pfam" id="PF02129">
    <property type="entry name" value="Peptidase_S15"/>
    <property type="match status" value="1"/>
</dbReference>
<organism evidence="3 4">
    <name type="scientific">Paenibacillus alginolyticus</name>
    <dbReference type="NCBI Taxonomy" id="59839"/>
    <lineage>
        <taxon>Bacteria</taxon>
        <taxon>Bacillati</taxon>
        <taxon>Bacillota</taxon>
        <taxon>Bacilli</taxon>
        <taxon>Bacillales</taxon>
        <taxon>Paenibacillaceae</taxon>
        <taxon>Paenibacillus</taxon>
    </lineage>
</organism>
<dbReference type="InterPro" id="IPR013736">
    <property type="entry name" value="Xaa-Pro_dipept_C"/>
</dbReference>
<name>A0ABT4GAN2_9BACL</name>
<dbReference type="SUPFAM" id="SSF53474">
    <property type="entry name" value="alpha/beta-Hydrolases"/>
    <property type="match status" value="1"/>
</dbReference>